<protein>
    <recommendedName>
        <fullName evidence="5">LPXTG-motif cell wall anchor domain-containing protein</fullName>
    </recommendedName>
</protein>
<feature type="region of interest" description="Disordered" evidence="1">
    <location>
        <begin position="82"/>
        <end position="110"/>
    </location>
</feature>
<dbReference type="Proteomes" id="UP001500432">
    <property type="component" value="Unassembled WGS sequence"/>
</dbReference>
<evidence type="ECO:0000313" key="3">
    <source>
        <dbReference type="EMBL" id="GAA2198911.1"/>
    </source>
</evidence>
<evidence type="ECO:0000256" key="2">
    <source>
        <dbReference type="SAM" id="Phobius"/>
    </source>
</evidence>
<keyword evidence="2" id="KW-0812">Transmembrane</keyword>
<name>A0ABN3BQ10_9MICC</name>
<feature type="transmembrane region" description="Helical" evidence="2">
    <location>
        <begin position="25"/>
        <end position="44"/>
    </location>
</feature>
<keyword evidence="4" id="KW-1185">Reference proteome</keyword>
<sequence length="110" mass="10686">MSTDYGASGASAGVHTGPVEKQGPAVGTIVWGAVVIAVGALMLANRLGWLTVDPGFAAAGVLLLAGLGLVIGGLLASRRRRGTADDAGASPAGEHPSEGGPHGASPYATE</sequence>
<gene>
    <name evidence="3" type="ORF">GCM10009849_13390</name>
</gene>
<proteinExistence type="predicted"/>
<reference evidence="3 4" key="1">
    <citation type="journal article" date="2019" name="Int. J. Syst. Evol. Microbiol.">
        <title>The Global Catalogue of Microorganisms (GCM) 10K type strain sequencing project: providing services to taxonomists for standard genome sequencing and annotation.</title>
        <authorList>
            <consortium name="The Broad Institute Genomics Platform"/>
            <consortium name="The Broad Institute Genome Sequencing Center for Infectious Disease"/>
            <person name="Wu L."/>
            <person name="Ma J."/>
        </authorList>
    </citation>
    <scope>NUCLEOTIDE SEQUENCE [LARGE SCALE GENOMIC DNA]</scope>
    <source>
        <strain evidence="3 4">JCM 16034</strain>
    </source>
</reference>
<comment type="caution">
    <text evidence="3">The sequence shown here is derived from an EMBL/GenBank/DDBJ whole genome shotgun (WGS) entry which is preliminary data.</text>
</comment>
<keyword evidence="2" id="KW-1133">Transmembrane helix</keyword>
<accession>A0ABN3BQ10</accession>
<feature type="region of interest" description="Disordered" evidence="1">
    <location>
        <begin position="1"/>
        <end position="22"/>
    </location>
</feature>
<evidence type="ECO:0000313" key="4">
    <source>
        <dbReference type="Proteomes" id="UP001500432"/>
    </source>
</evidence>
<evidence type="ECO:0008006" key="5">
    <source>
        <dbReference type="Google" id="ProtNLM"/>
    </source>
</evidence>
<evidence type="ECO:0000256" key="1">
    <source>
        <dbReference type="SAM" id="MobiDB-lite"/>
    </source>
</evidence>
<dbReference type="EMBL" id="BAAAQW010000003">
    <property type="protein sequence ID" value="GAA2198911.1"/>
    <property type="molecule type" value="Genomic_DNA"/>
</dbReference>
<feature type="transmembrane region" description="Helical" evidence="2">
    <location>
        <begin position="56"/>
        <end position="76"/>
    </location>
</feature>
<keyword evidence="2" id="KW-0472">Membrane</keyword>
<dbReference type="RefSeq" id="WP_344298870.1">
    <property type="nucleotide sequence ID" value="NZ_BAAAQW010000003.1"/>
</dbReference>
<organism evidence="3 4">
    <name type="scientific">Sinomonas flava</name>
    <dbReference type="NCBI Taxonomy" id="496857"/>
    <lineage>
        <taxon>Bacteria</taxon>
        <taxon>Bacillati</taxon>
        <taxon>Actinomycetota</taxon>
        <taxon>Actinomycetes</taxon>
        <taxon>Micrococcales</taxon>
        <taxon>Micrococcaceae</taxon>
        <taxon>Sinomonas</taxon>
    </lineage>
</organism>